<proteinExistence type="predicted"/>
<dbReference type="EMBL" id="PFFQ01000029">
    <property type="protein sequence ID" value="PIW17109.1"/>
    <property type="molecule type" value="Genomic_DNA"/>
</dbReference>
<dbReference type="GO" id="GO:0003677">
    <property type="term" value="F:DNA binding"/>
    <property type="evidence" value="ECO:0007669"/>
    <property type="project" value="UniProtKB-KW"/>
</dbReference>
<dbReference type="InterPro" id="IPR010093">
    <property type="entry name" value="SinI_DNA-bd"/>
</dbReference>
<name>A0A2M7G5A3_9BACT</name>
<gene>
    <name evidence="2" type="ORF">COW36_10075</name>
</gene>
<dbReference type="SUPFAM" id="SSF46955">
    <property type="entry name" value="Putative DNA-binding domain"/>
    <property type="match status" value="1"/>
</dbReference>
<dbReference type="InterPro" id="IPR009061">
    <property type="entry name" value="DNA-bd_dom_put_sf"/>
</dbReference>
<dbReference type="AlphaFoldDB" id="A0A2M7G5A3"/>
<evidence type="ECO:0000313" key="2">
    <source>
        <dbReference type="EMBL" id="PIW17109.1"/>
    </source>
</evidence>
<dbReference type="Pfam" id="PF12728">
    <property type="entry name" value="HTH_17"/>
    <property type="match status" value="1"/>
</dbReference>
<organism evidence="2 3">
    <name type="scientific">bacterium (Candidatus Blackallbacteria) CG17_big_fil_post_rev_8_21_14_2_50_48_46</name>
    <dbReference type="NCBI Taxonomy" id="2014261"/>
    <lineage>
        <taxon>Bacteria</taxon>
        <taxon>Candidatus Blackallbacteria</taxon>
    </lineage>
</organism>
<evidence type="ECO:0000259" key="1">
    <source>
        <dbReference type="Pfam" id="PF12728"/>
    </source>
</evidence>
<keyword evidence="2" id="KW-0238">DNA-binding</keyword>
<accession>A0A2M7G5A3</accession>
<comment type="caution">
    <text evidence="2">The sequence shown here is derived from an EMBL/GenBank/DDBJ whole genome shotgun (WGS) entry which is preliminary data.</text>
</comment>
<reference evidence="2 3" key="1">
    <citation type="submission" date="2017-09" db="EMBL/GenBank/DDBJ databases">
        <title>Depth-based differentiation of microbial function through sediment-hosted aquifers and enrichment of novel symbionts in the deep terrestrial subsurface.</title>
        <authorList>
            <person name="Probst A.J."/>
            <person name="Ladd B."/>
            <person name="Jarett J.K."/>
            <person name="Geller-Mcgrath D.E."/>
            <person name="Sieber C.M."/>
            <person name="Emerson J.B."/>
            <person name="Anantharaman K."/>
            <person name="Thomas B.C."/>
            <person name="Malmstrom R."/>
            <person name="Stieglmeier M."/>
            <person name="Klingl A."/>
            <person name="Woyke T."/>
            <person name="Ryan C.M."/>
            <person name="Banfield J.F."/>
        </authorList>
    </citation>
    <scope>NUCLEOTIDE SEQUENCE [LARGE SCALE GENOMIC DNA]</scope>
    <source>
        <strain evidence="2">CG17_big_fil_post_rev_8_21_14_2_50_48_46</strain>
    </source>
</reference>
<protein>
    <submittedName>
        <fullName evidence="2">DNA-binding protein</fullName>
    </submittedName>
</protein>
<dbReference type="NCBIfam" id="TIGR01764">
    <property type="entry name" value="excise"/>
    <property type="match status" value="1"/>
</dbReference>
<feature type="domain" description="Helix-turn-helix" evidence="1">
    <location>
        <begin position="83"/>
        <end position="130"/>
    </location>
</feature>
<evidence type="ECO:0000313" key="3">
    <source>
        <dbReference type="Proteomes" id="UP000231019"/>
    </source>
</evidence>
<dbReference type="InterPro" id="IPR041657">
    <property type="entry name" value="HTH_17"/>
</dbReference>
<dbReference type="Proteomes" id="UP000231019">
    <property type="component" value="Unassembled WGS sequence"/>
</dbReference>
<sequence length="153" mass="17183">MIGALAELVKPTEAESQQAKETSRLLARLLPQHSEDLQLQATDVQGQKQAILLPASAVKLLVFLLAEMAQGHAVTLVPYHAELTTQQAADFLNVSRPYLVKLLERGEMPFHKTGKHRRVRFEDLLAYQQRLREARSQALDQLTAEAQELDLGY</sequence>